<protein>
    <submittedName>
        <fullName evidence="1">Uncharacterized protein</fullName>
    </submittedName>
</protein>
<evidence type="ECO:0000313" key="2">
    <source>
        <dbReference type="Proteomes" id="UP001141806"/>
    </source>
</evidence>
<sequence length="100" mass="11035">MMLLSLRSLLGSLVSEFVLRGGSIDLIVLFDIYVVVSLVNSKAVRDLWCLPLFCYKSFQSGSHPPPLLGWRPSCSSSIRVNPPDDDDTRRVAGFSMTSSI</sequence>
<dbReference type="AlphaFoldDB" id="A0A9Q0L0M8"/>
<comment type="caution">
    <text evidence="1">The sequence shown here is derived from an EMBL/GenBank/DDBJ whole genome shotgun (WGS) entry which is preliminary data.</text>
</comment>
<reference evidence="1" key="1">
    <citation type="journal article" date="2023" name="Plant J.">
        <title>The genome of the king protea, Protea cynaroides.</title>
        <authorList>
            <person name="Chang J."/>
            <person name="Duong T.A."/>
            <person name="Schoeman C."/>
            <person name="Ma X."/>
            <person name="Roodt D."/>
            <person name="Barker N."/>
            <person name="Li Z."/>
            <person name="Van de Peer Y."/>
            <person name="Mizrachi E."/>
        </authorList>
    </citation>
    <scope>NUCLEOTIDE SEQUENCE</scope>
    <source>
        <tissue evidence="1">Young leaves</tissue>
    </source>
</reference>
<proteinExistence type="predicted"/>
<gene>
    <name evidence="1" type="ORF">NE237_010912</name>
</gene>
<dbReference type="EMBL" id="JAMYWD010000002">
    <property type="protein sequence ID" value="KAJ4980132.1"/>
    <property type="molecule type" value="Genomic_DNA"/>
</dbReference>
<organism evidence="1 2">
    <name type="scientific">Protea cynaroides</name>
    <dbReference type="NCBI Taxonomy" id="273540"/>
    <lineage>
        <taxon>Eukaryota</taxon>
        <taxon>Viridiplantae</taxon>
        <taxon>Streptophyta</taxon>
        <taxon>Embryophyta</taxon>
        <taxon>Tracheophyta</taxon>
        <taxon>Spermatophyta</taxon>
        <taxon>Magnoliopsida</taxon>
        <taxon>Proteales</taxon>
        <taxon>Proteaceae</taxon>
        <taxon>Protea</taxon>
    </lineage>
</organism>
<evidence type="ECO:0000313" key="1">
    <source>
        <dbReference type="EMBL" id="KAJ4980132.1"/>
    </source>
</evidence>
<accession>A0A9Q0L0M8</accession>
<name>A0A9Q0L0M8_9MAGN</name>
<keyword evidence="2" id="KW-1185">Reference proteome</keyword>
<dbReference type="Proteomes" id="UP001141806">
    <property type="component" value="Unassembled WGS sequence"/>
</dbReference>